<evidence type="ECO:0000259" key="2">
    <source>
        <dbReference type="Pfam" id="PF07885"/>
    </source>
</evidence>
<protein>
    <submittedName>
        <fullName evidence="3">Two pore domain potassium channel family protein</fullName>
    </submittedName>
</protein>
<dbReference type="PANTHER" id="PTHR43833">
    <property type="entry name" value="POTASSIUM CHANNEL PROTEIN 2-RELATED-RELATED"/>
    <property type="match status" value="1"/>
</dbReference>
<keyword evidence="1" id="KW-0472">Membrane</keyword>
<accession>A0A5J6LAP3</accession>
<sequence length="340" mass="37791">MLLVEKVKHVVFSVFFKANASSTLAVTLLYVLISYLLLNLAGEQDIIILENFGYWLAVTASTVGYGDLSPTTFWGKVVVSLWVIPVGLSIFAFLIARVSFALSERAFKGRRGLRHLNTQNHTVIIGWNEQRTIRLIELLLDKHNAHHRRVVLCVAKDIENPMPNKIGFVKVESFSHQETMAKACLDTADRIIIDTPLDDVTLTTALYCQKVSPSSHKTAYFQDESIGDLLLSHCPGIEIIPSVSVELLAKSTIDPGSSQLHKQLLDSSDGMTQFSSKYNGDKVEYEPLFNKLKHEYDATLIGVRKDGGQSIELNPPLTLRVVPGDILFYIAAKRLPALLA</sequence>
<keyword evidence="3" id="KW-0813">Transport</keyword>
<dbReference type="KEGG" id="nik:F5I99_03125"/>
<dbReference type="AlphaFoldDB" id="A0A5J6LAP3"/>
<reference evidence="3 4" key="1">
    <citation type="submission" date="2019-09" db="EMBL/GenBank/DDBJ databases">
        <title>Nitrincola iocasae sp. nov., a bacterium isolated from the sediment collected at a cold seep field in South China Sea.</title>
        <authorList>
            <person name="Zhang H."/>
            <person name="Wang H."/>
            <person name="Li C."/>
        </authorList>
    </citation>
    <scope>NUCLEOTIDE SEQUENCE [LARGE SCALE GENOMIC DNA]</scope>
    <source>
        <strain evidence="3 4">KXZD1103</strain>
    </source>
</reference>
<feature type="transmembrane region" description="Helical" evidence="1">
    <location>
        <begin position="20"/>
        <end position="40"/>
    </location>
</feature>
<feature type="transmembrane region" description="Helical" evidence="1">
    <location>
        <begin position="52"/>
        <end position="68"/>
    </location>
</feature>
<dbReference type="InterPro" id="IPR036291">
    <property type="entry name" value="NAD(P)-bd_dom_sf"/>
</dbReference>
<feature type="domain" description="Potassium channel" evidence="2">
    <location>
        <begin position="50"/>
        <end position="99"/>
    </location>
</feature>
<dbReference type="Pfam" id="PF07885">
    <property type="entry name" value="Ion_trans_2"/>
    <property type="match status" value="1"/>
</dbReference>
<dbReference type="Gene3D" id="1.10.287.70">
    <property type="match status" value="1"/>
</dbReference>
<gene>
    <name evidence="3" type="ORF">F5I99_03125</name>
</gene>
<dbReference type="Proteomes" id="UP000325606">
    <property type="component" value="Chromosome"/>
</dbReference>
<dbReference type="RefSeq" id="WP_151053605.1">
    <property type="nucleotide sequence ID" value="NZ_CP044222.1"/>
</dbReference>
<evidence type="ECO:0000256" key="1">
    <source>
        <dbReference type="SAM" id="Phobius"/>
    </source>
</evidence>
<name>A0A5J6LAP3_9GAMM</name>
<keyword evidence="1" id="KW-1133">Transmembrane helix</keyword>
<dbReference type="InterPro" id="IPR050721">
    <property type="entry name" value="Trk_Ktr_HKT_K-transport"/>
</dbReference>
<evidence type="ECO:0000313" key="3">
    <source>
        <dbReference type="EMBL" id="QEW05560.1"/>
    </source>
</evidence>
<keyword evidence="3" id="KW-0407">Ion channel</keyword>
<keyword evidence="3" id="KW-0406">Ion transport</keyword>
<feature type="transmembrane region" description="Helical" evidence="1">
    <location>
        <begin position="80"/>
        <end position="102"/>
    </location>
</feature>
<dbReference type="EMBL" id="CP044222">
    <property type="protein sequence ID" value="QEW05560.1"/>
    <property type="molecule type" value="Genomic_DNA"/>
</dbReference>
<evidence type="ECO:0000313" key="4">
    <source>
        <dbReference type="Proteomes" id="UP000325606"/>
    </source>
</evidence>
<dbReference type="GO" id="GO:0034220">
    <property type="term" value="P:monoatomic ion transmembrane transport"/>
    <property type="evidence" value="ECO:0007669"/>
    <property type="project" value="UniProtKB-KW"/>
</dbReference>
<keyword evidence="4" id="KW-1185">Reference proteome</keyword>
<dbReference type="InterPro" id="IPR013099">
    <property type="entry name" value="K_chnl_dom"/>
</dbReference>
<dbReference type="Gene3D" id="3.40.50.720">
    <property type="entry name" value="NAD(P)-binding Rossmann-like Domain"/>
    <property type="match status" value="1"/>
</dbReference>
<dbReference type="SUPFAM" id="SSF51735">
    <property type="entry name" value="NAD(P)-binding Rossmann-fold domains"/>
    <property type="match status" value="1"/>
</dbReference>
<organism evidence="3 4">
    <name type="scientific">Nitrincola iocasae</name>
    <dbReference type="NCBI Taxonomy" id="2614693"/>
    <lineage>
        <taxon>Bacteria</taxon>
        <taxon>Pseudomonadati</taxon>
        <taxon>Pseudomonadota</taxon>
        <taxon>Gammaproteobacteria</taxon>
        <taxon>Oceanospirillales</taxon>
        <taxon>Oceanospirillaceae</taxon>
        <taxon>Nitrincola</taxon>
    </lineage>
</organism>
<proteinExistence type="predicted"/>
<dbReference type="PANTHER" id="PTHR43833:SF9">
    <property type="entry name" value="POTASSIUM CHANNEL PROTEIN YUGO-RELATED"/>
    <property type="match status" value="1"/>
</dbReference>
<dbReference type="SUPFAM" id="SSF81324">
    <property type="entry name" value="Voltage-gated potassium channels"/>
    <property type="match status" value="1"/>
</dbReference>
<keyword evidence="1" id="KW-0812">Transmembrane</keyword>